<dbReference type="InParanoid" id="A0A409W249"/>
<feature type="region of interest" description="Disordered" evidence="1">
    <location>
        <begin position="86"/>
        <end position="204"/>
    </location>
</feature>
<proteinExistence type="predicted"/>
<keyword evidence="2" id="KW-1133">Transmembrane helix</keyword>
<keyword evidence="2" id="KW-0812">Transmembrane</keyword>
<name>A0A409W249_9AGAR</name>
<evidence type="ECO:0000256" key="2">
    <source>
        <dbReference type="SAM" id="Phobius"/>
    </source>
</evidence>
<feature type="compositionally biased region" description="Polar residues" evidence="1">
    <location>
        <begin position="282"/>
        <end position="308"/>
    </location>
</feature>
<sequence length="327" mass="34805">MAAPSPTIPPLAPAPPGWTYKGCHEDTILRILNGAFDHHGTLMTVERCISKCEAEGFRFAGLETGDQYMCIGNQRCGDDWRMNLYESQSRAPNPPPASSPNPVAPTSSTRPAATPAPSSPSSPSATSRSTDPSTSAQPSTDTSTSHRSDTRSNTSPTSTLPTNSNSSSGSSGSISTSPLTTQQPQPPRLDQIFTPGDHESPKPSISSAAVAGIAVSVTALVGILVALLICRLRRSRKRRLETASMAQQGSLNINPYAPNDEIRSGARYDALPEYSDIERDPSGTSPHSNQRTWTKGQRPQESRGPSSDRTLDTDSVPVVSEVHNNQT</sequence>
<keyword evidence="2" id="KW-0472">Membrane</keyword>
<reference evidence="4 5" key="1">
    <citation type="journal article" date="2018" name="Evol. Lett.">
        <title>Horizontal gene cluster transfer increased hallucinogenic mushroom diversity.</title>
        <authorList>
            <person name="Reynolds H.T."/>
            <person name="Vijayakumar V."/>
            <person name="Gluck-Thaler E."/>
            <person name="Korotkin H.B."/>
            <person name="Matheny P.B."/>
            <person name="Slot J.C."/>
        </authorList>
    </citation>
    <scope>NUCLEOTIDE SEQUENCE [LARGE SCALE GENOMIC DNA]</scope>
    <source>
        <strain evidence="4 5">2629</strain>
    </source>
</reference>
<feature type="compositionally biased region" description="Low complexity" evidence="1">
    <location>
        <begin position="104"/>
        <end position="143"/>
    </location>
</feature>
<feature type="compositionally biased region" description="Pro residues" evidence="1">
    <location>
        <begin position="92"/>
        <end position="103"/>
    </location>
</feature>
<dbReference type="EMBL" id="NHTK01005862">
    <property type="protein sequence ID" value="PPQ72582.1"/>
    <property type="molecule type" value="Genomic_DNA"/>
</dbReference>
<dbReference type="AlphaFoldDB" id="A0A409W249"/>
<organism evidence="4 5">
    <name type="scientific">Panaeolus cyanescens</name>
    <dbReference type="NCBI Taxonomy" id="181874"/>
    <lineage>
        <taxon>Eukaryota</taxon>
        <taxon>Fungi</taxon>
        <taxon>Dikarya</taxon>
        <taxon>Basidiomycota</taxon>
        <taxon>Agaricomycotina</taxon>
        <taxon>Agaricomycetes</taxon>
        <taxon>Agaricomycetidae</taxon>
        <taxon>Agaricales</taxon>
        <taxon>Agaricineae</taxon>
        <taxon>Galeropsidaceae</taxon>
        <taxon>Panaeolus</taxon>
    </lineage>
</organism>
<accession>A0A409W249</accession>
<gene>
    <name evidence="4" type="ORF">CVT24_005091</name>
</gene>
<keyword evidence="5" id="KW-1185">Reference proteome</keyword>
<feature type="compositionally biased region" description="Low complexity" evidence="1">
    <location>
        <begin position="151"/>
        <end position="183"/>
    </location>
</feature>
<dbReference type="Proteomes" id="UP000284842">
    <property type="component" value="Unassembled WGS sequence"/>
</dbReference>
<comment type="caution">
    <text evidence="4">The sequence shown here is derived from an EMBL/GenBank/DDBJ whole genome shotgun (WGS) entry which is preliminary data.</text>
</comment>
<evidence type="ECO:0000313" key="5">
    <source>
        <dbReference type="Proteomes" id="UP000284842"/>
    </source>
</evidence>
<evidence type="ECO:0000259" key="3">
    <source>
        <dbReference type="Pfam" id="PF01822"/>
    </source>
</evidence>
<dbReference type="OrthoDB" id="5985073at2759"/>
<protein>
    <recommendedName>
        <fullName evidence="3">WSC domain-containing protein</fullName>
    </recommendedName>
</protein>
<evidence type="ECO:0000313" key="4">
    <source>
        <dbReference type="EMBL" id="PPQ72582.1"/>
    </source>
</evidence>
<evidence type="ECO:0000256" key="1">
    <source>
        <dbReference type="SAM" id="MobiDB-lite"/>
    </source>
</evidence>
<feature type="domain" description="WSC" evidence="3">
    <location>
        <begin position="20"/>
        <end position="70"/>
    </location>
</feature>
<dbReference type="Pfam" id="PF01822">
    <property type="entry name" value="WSC"/>
    <property type="match status" value="1"/>
</dbReference>
<dbReference type="InterPro" id="IPR002889">
    <property type="entry name" value="WSC_carb-bd"/>
</dbReference>
<feature type="region of interest" description="Disordered" evidence="1">
    <location>
        <begin position="273"/>
        <end position="327"/>
    </location>
</feature>
<feature type="transmembrane region" description="Helical" evidence="2">
    <location>
        <begin position="208"/>
        <end position="230"/>
    </location>
</feature>